<dbReference type="InterPro" id="IPR035985">
    <property type="entry name" value="Ubiquitin-activating_enz"/>
</dbReference>
<reference evidence="2 3" key="1">
    <citation type="submission" date="2018-01" db="EMBL/GenBank/DDBJ databases">
        <title>Whole genome sequencing of Histamine producing bacteria.</title>
        <authorList>
            <person name="Butler K."/>
        </authorList>
    </citation>
    <scope>NUCLEOTIDE SEQUENCE [LARGE SCALE GENOMIC DNA]</scope>
    <source>
        <strain evidence="2 3">A6-1</strain>
    </source>
</reference>
<dbReference type="RefSeq" id="WP_045152742.1">
    <property type="nucleotide sequence ID" value="NZ_JZSW01000007.1"/>
</dbReference>
<protein>
    <submittedName>
        <fullName evidence="2">PRTRC system ThiF family protein</fullName>
    </submittedName>
</protein>
<evidence type="ECO:0000259" key="1">
    <source>
        <dbReference type="Pfam" id="PF00899"/>
    </source>
</evidence>
<sequence length="279" mass="30877">MINKITCPQRLLGFEKPFHVGLIGAGGTGSACASLLFKMDTVLKKIGSKGLTVTVYDPKRVTPANVGRQAFWGDYDVGHYKSRLLVNRFNQFGDTDWRAETEIFNGKCTNDIDLLITTVDSAKARLEIGDNLSKCRKTKYNADKLWLDLGNSNNRGQALLGSMFGYCSDNKLASPFNLFSKSWLAASQDDKIIAQPSCSTDEAITKQSFGVNDVLASNAFAMLLFPLIRKGEISNHGFIFNLDDCSTDAIPVDENVWLMYGFDPKTRLESNSNETVLQK</sequence>
<proteinExistence type="predicted"/>
<dbReference type="Gene3D" id="3.40.50.720">
    <property type="entry name" value="NAD(P)-binding Rossmann-like Domain"/>
    <property type="match status" value="1"/>
</dbReference>
<dbReference type="Pfam" id="PF00899">
    <property type="entry name" value="ThiF"/>
    <property type="match status" value="1"/>
</dbReference>
<dbReference type="SUPFAM" id="SSF69572">
    <property type="entry name" value="Activating enzymes of the ubiquitin-like proteins"/>
    <property type="match status" value="1"/>
</dbReference>
<organism evidence="2 3">
    <name type="scientific">Photobacterium angustum</name>
    <dbReference type="NCBI Taxonomy" id="661"/>
    <lineage>
        <taxon>Bacteria</taxon>
        <taxon>Pseudomonadati</taxon>
        <taxon>Pseudomonadota</taxon>
        <taxon>Gammaproteobacteria</taxon>
        <taxon>Vibrionales</taxon>
        <taxon>Vibrionaceae</taxon>
        <taxon>Photobacterium</taxon>
    </lineage>
</organism>
<keyword evidence="3" id="KW-1185">Reference proteome</keyword>
<dbReference type="Proteomes" id="UP000240989">
    <property type="component" value="Unassembled WGS sequence"/>
</dbReference>
<comment type="caution">
    <text evidence="2">The sequence shown here is derived from an EMBL/GenBank/DDBJ whole genome shotgun (WGS) entry which is preliminary data.</text>
</comment>
<evidence type="ECO:0000313" key="2">
    <source>
        <dbReference type="EMBL" id="PSX07104.1"/>
    </source>
</evidence>
<evidence type="ECO:0000313" key="3">
    <source>
        <dbReference type="Proteomes" id="UP000240989"/>
    </source>
</evidence>
<dbReference type="InterPro" id="IPR000594">
    <property type="entry name" value="ThiF_NAD_FAD-bd"/>
</dbReference>
<dbReference type="NCBIfam" id="TIGR03736">
    <property type="entry name" value="PRTRC_ThiF"/>
    <property type="match status" value="1"/>
</dbReference>
<dbReference type="PROSITE" id="PS51257">
    <property type="entry name" value="PROKAR_LIPOPROTEIN"/>
    <property type="match status" value="1"/>
</dbReference>
<name>A0ABX5H207_PHOAN</name>
<dbReference type="EMBL" id="PYOU01000014">
    <property type="protein sequence ID" value="PSX07104.1"/>
    <property type="molecule type" value="Genomic_DNA"/>
</dbReference>
<gene>
    <name evidence="2" type="ORF">C0W27_16165</name>
</gene>
<feature type="domain" description="THIF-type NAD/FAD binding fold" evidence="1">
    <location>
        <begin position="18"/>
        <end position="129"/>
    </location>
</feature>
<dbReference type="InterPro" id="IPR022500">
    <property type="entry name" value="PRTRC_ThiF"/>
</dbReference>
<accession>A0ABX5H207</accession>